<dbReference type="Proteomes" id="UP001432322">
    <property type="component" value="Unassembled WGS sequence"/>
</dbReference>
<feature type="transmembrane region" description="Helical" evidence="1">
    <location>
        <begin position="66"/>
        <end position="91"/>
    </location>
</feature>
<gene>
    <name evidence="2" type="ORF">PFISCL1PPCAC_25921</name>
</gene>
<keyword evidence="1" id="KW-0812">Transmembrane</keyword>
<reference evidence="2" key="1">
    <citation type="submission" date="2023-10" db="EMBL/GenBank/DDBJ databases">
        <title>Genome assembly of Pristionchus species.</title>
        <authorList>
            <person name="Yoshida K."/>
            <person name="Sommer R.J."/>
        </authorList>
    </citation>
    <scope>NUCLEOTIDE SEQUENCE</scope>
    <source>
        <strain evidence="2">RS5133</strain>
    </source>
</reference>
<dbReference type="EMBL" id="BTSY01000006">
    <property type="protein sequence ID" value="GMT34624.1"/>
    <property type="molecule type" value="Genomic_DNA"/>
</dbReference>
<evidence type="ECO:0000313" key="3">
    <source>
        <dbReference type="Proteomes" id="UP001432322"/>
    </source>
</evidence>
<protein>
    <submittedName>
        <fullName evidence="2">Uncharacterized protein</fullName>
    </submittedName>
</protein>
<organism evidence="2 3">
    <name type="scientific">Pristionchus fissidentatus</name>
    <dbReference type="NCBI Taxonomy" id="1538716"/>
    <lineage>
        <taxon>Eukaryota</taxon>
        <taxon>Metazoa</taxon>
        <taxon>Ecdysozoa</taxon>
        <taxon>Nematoda</taxon>
        <taxon>Chromadorea</taxon>
        <taxon>Rhabditida</taxon>
        <taxon>Rhabditina</taxon>
        <taxon>Diplogasteromorpha</taxon>
        <taxon>Diplogasteroidea</taxon>
        <taxon>Neodiplogasteridae</taxon>
        <taxon>Pristionchus</taxon>
    </lineage>
</organism>
<dbReference type="AlphaFoldDB" id="A0AAV5WR49"/>
<keyword evidence="1" id="KW-0472">Membrane</keyword>
<sequence length="139" mass="15529">KDPEVSRPFQSQRNVPELKSDISPFLCGLKATTVAYFHLVLMTAVCLGFAIIFLNPKYDDGVSHLIMQIGLFSSLVSLPFIAVAGCGVCLVERSYLVYPLMVLLALIIIVSIFLPFFLYFIFEKFSVGLSIFFILSILH</sequence>
<keyword evidence="3" id="KW-1185">Reference proteome</keyword>
<evidence type="ECO:0000313" key="2">
    <source>
        <dbReference type="EMBL" id="GMT34624.1"/>
    </source>
</evidence>
<keyword evidence="1" id="KW-1133">Transmembrane helix</keyword>
<feature type="non-terminal residue" evidence="2">
    <location>
        <position position="1"/>
    </location>
</feature>
<comment type="caution">
    <text evidence="2">The sequence shown here is derived from an EMBL/GenBank/DDBJ whole genome shotgun (WGS) entry which is preliminary data.</text>
</comment>
<accession>A0AAV5WR49</accession>
<feature type="transmembrane region" description="Helical" evidence="1">
    <location>
        <begin position="34"/>
        <end position="54"/>
    </location>
</feature>
<name>A0AAV5WR49_9BILA</name>
<evidence type="ECO:0000256" key="1">
    <source>
        <dbReference type="SAM" id="Phobius"/>
    </source>
</evidence>
<proteinExistence type="predicted"/>
<feature type="transmembrane region" description="Helical" evidence="1">
    <location>
        <begin position="98"/>
        <end position="122"/>
    </location>
</feature>